<dbReference type="GO" id="GO:0004197">
    <property type="term" value="F:cysteine-type endopeptidase activity"/>
    <property type="evidence" value="ECO:0007669"/>
    <property type="project" value="InterPro"/>
</dbReference>
<dbReference type="InterPro" id="IPR011600">
    <property type="entry name" value="Pept_C14_caspase"/>
</dbReference>
<name>A0A2H3BR40_9AGAR</name>
<evidence type="ECO:0000256" key="1">
    <source>
        <dbReference type="ARBA" id="ARBA00009005"/>
    </source>
</evidence>
<protein>
    <recommendedName>
        <fullName evidence="2">Peptidase C14 caspase domain-containing protein</fullName>
    </recommendedName>
</protein>
<evidence type="ECO:0000313" key="3">
    <source>
        <dbReference type="EMBL" id="PBK72080.1"/>
    </source>
</evidence>
<evidence type="ECO:0000259" key="2">
    <source>
        <dbReference type="Pfam" id="PF00656"/>
    </source>
</evidence>
<proteinExistence type="inferred from homology"/>
<evidence type="ECO:0000313" key="4">
    <source>
        <dbReference type="Proteomes" id="UP000218334"/>
    </source>
</evidence>
<sequence length="426" mass="47261">MLKPIGESQVVNSVGDMQPMGELIGEEGGGRIVAQFGNLNRLKQMRYLEKVEKRCARQYGMLGNAIDSVAVLEEARRRATVTGAPLRPAENAKGVGDDVENLEKLYDLRFEHHEYCATPFLNQNAVDSIDASRFWAVLIGIDAYQENPLRGCVSDALLMKSFLTNDLGVPEGRIQCLLGPNNPGDPKSTPTASCANIVDTLYSLVHSPEIDRDDNIVIYYAGHGSTYCCPEHPHAVRCRSGLCPIEALCPLDRDTQDADGKWIPDISDREINNLFKRISLAKGNKITFIADCCYGGSSSRGLGERSMRTTENASLQDMLHAADERWKHSGDPSKYHSVLSKDWKPYMGSHVVLTACKNFETAKEEQGHNGFRGVFTWALVRALRSSDWKKKTTYVDLIELLDRSLSGQTPIAAGKLKGKRLFYQTT</sequence>
<dbReference type="Proteomes" id="UP000218334">
    <property type="component" value="Unassembled WGS sequence"/>
</dbReference>
<dbReference type="Gene3D" id="3.40.50.1460">
    <property type="match status" value="1"/>
</dbReference>
<dbReference type="GO" id="GO:0005737">
    <property type="term" value="C:cytoplasm"/>
    <property type="evidence" value="ECO:0007669"/>
    <property type="project" value="TreeGrafter"/>
</dbReference>
<keyword evidence="4" id="KW-1185">Reference proteome</keyword>
<gene>
    <name evidence="3" type="ORF">ARMSODRAFT_1016064</name>
</gene>
<comment type="similarity">
    <text evidence="1">Belongs to the peptidase C14B family.</text>
</comment>
<dbReference type="GO" id="GO:0006508">
    <property type="term" value="P:proteolysis"/>
    <property type="evidence" value="ECO:0007669"/>
    <property type="project" value="InterPro"/>
</dbReference>
<organism evidence="3 4">
    <name type="scientific">Armillaria solidipes</name>
    <dbReference type="NCBI Taxonomy" id="1076256"/>
    <lineage>
        <taxon>Eukaryota</taxon>
        <taxon>Fungi</taxon>
        <taxon>Dikarya</taxon>
        <taxon>Basidiomycota</taxon>
        <taxon>Agaricomycotina</taxon>
        <taxon>Agaricomycetes</taxon>
        <taxon>Agaricomycetidae</taxon>
        <taxon>Agaricales</taxon>
        <taxon>Marasmiineae</taxon>
        <taxon>Physalacriaceae</taxon>
        <taxon>Armillaria</taxon>
    </lineage>
</organism>
<dbReference type="AlphaFoldDB" id="A0A2H3BR40"/>
<dbReference type="EMBL" id="KZ293422">
    <property type="protein sequence ID" value="PBK72080.1"/>
    <property type="molecule type" value="Genomic_DNA"/>
</dbReference>
<dbReference type="PANTHER" id="PTHR48104:SF30">
    <property type="entry name" value="METACASPASE-1"/>
    <property type="match status" value="1"/>
</dbReference>
<dbReference type="PANTHER" id="PTHR48104">
    <property type="entry name" value="METACASPASE-4"/>
    <property type="match status" value="1"/>
</dbReference>
<dbReference type="Pfam" id="PF00656">
    <property type="entry name" value="Peptidase_C14"/>
    <property type="match status" value="1"/>
</dbReference>
<feature type="domain" description="Peptidase C14 caspase" evidence="2">
    <location>
        <begin position="135"/>
        <end position="406"/>
    </location>
</feature>
<reference evidence="4" key="1">
    <citation type="journal article" date="2017" name="Nat. Ecol. Evol.">
        <title>Genome expansion and lineage-specific genetic innovations in the forest pathogenic fungi Armillaria.</title>
        <authorList>
            <person name="Sipos G."/>
            <person name="Prasanna A.N."/>
            <person name="Walter M.C."/>
            <person name="O'Connor E."/>
            <person name="Balint B."/>
            <person name="Krizsan K."/>
            <person name="Kiss B."/>
            <person name="Hess J."/>
            <person name="Varga T."/>
            <person name="Slot J."/>
            <person name="Riley R."/>
            <person name="Boka B."/>
            <person name="Rigling D."/>
            <person name="Barry K."/>
            <person name="Lee J."/>
            <person name="Mihaltcheva S."/>
            <person name="LaButti K."/>
            <person name="Lipzen A."/>
            <person name="Waldron R."/>
            <person name="Moloney N.M."/>
            <person name="Sperisen C."/>
            <person name="Kredics L."/>
            <person name="Vagvoelgyi C."/>
            <person name="Patrignani A."/>
            <person name="Fitzpatrick D."/>
            <person name="Nagy I."/>
            <person name="Doyle S."/>
            <person name="Anderson J.B."/>
            <person name="Grigoriev I.V."/>
            <person name="Gueldener U."/>
            <person name="Muensterkoetter M."/>
            <person name="Nagy L.G."/>
        </authorList>
    </citation>
    <scope>NUCLEOTIDE SEQUENCE [LARGE SCALE GENOMIC DNA]</scope>
    <source>
        <strain evidence="4">28-4</strain>
    </source>
</reference>
<accession>A0A2H3BR40</accession>
<dbReference type="InterPro" id="IPR050452">
    <property type="entry name" value="Metacaspase"/>
</dbReference>